<keyword evidence="5" id="KW-1133">Transmembrane helix</keyword>
<dbReference type="HOGENOM" id="CLU_042941_4_0_1"/>
<name>B2WIF7_PYRTR</name>
<dbReference type="Proteomes" id="UP000001471">
    <property type="component" value="Unassembled WGS sequence"/>
</dbReference>
<keyword evidence="5" id="KW-0472">Membrane</keyword>
<feature type="compositionally biased region" description="Low complexity" evidence="4">
    <location>
        <begin position="10"/>
        <end position="24"/>
    </location>
</feature>
<proteinExistence type="inferred from homology"/>
<evidence type="ECO:0000313" key="7">
    <source>
        <dbReference type="Proteomes" id="UP000001471"/>
    </source>
</evidence>
<gene>
    <name evidence="6" type="ORF">PTRG_09766</name>
</gene>
<feature type="region of interest" description="Disordered" evidence="4">
    <location>
        <begin position="1"/>
        <end position="30"/>
    </location>
</feature>
<evidence type="ECO:0000256" key="1">
    <source>
        <dbReference type="ARBA" id="ARBA00004685"/>
    </source>
</evidence>
<dbReference type="PANTHER" id="PTHR33365">
    <property type="entry name" value="YALI0B05434P"/>
    <property type="match status" value="1"/>
</dbReference>
<organism evidence="6 7">
    <name type="scientific">Pyrenophora tritici-repentis (strain Pt-1C-BFP)</name>
    <name type="common">Wheat tan spot fungus</name>
    <name type="synonym">Drechslera tritici-repentis</name>
    <dbReference type="NCBI Taxonomy" id="426418"/>
    <lineage>
        <taxon>Eukaryota</taxon>
        <taxon>Fungi</taxon>
        <taxon>Dikarya</taxon>
        <taxon>Ascomycota</taxon>
        <taxon>Pezizomycotina</taxon>
        <taxon>Dothideomycetes</taxon>
        <taxon>Pleosporomycetidae</taxon>
        <taxon>Pleosporales</taxon>
        <taxon>Pleosporineae</taxon>
        <taxon>Pleosporaceae</taxon>
        <taxon>Pyrenophora</taxon>
    </lineage>
</organism>
<dbReference type="InterPro" id="IPR021765">
    <property type="entry name" value="UstYa-like"/>
</dbReference>
<dbReference type="GO" id="GO:0043386">
    <property type="term" value="P:mycotoxin biosynthetic process"/>
    <property type="evidence" value="ECO:0007669"/>
    <property type="project" value="InterPro"/>
</dbReference>
<sequence>MSPFNYTKVSSESSQPESLEQQPSKQIPGRLSGWRKTAHSIQFLRWPMTFFLLTVILICELSILHQQSIPLKLGSEANGLLPEFTTQKKTFHTDKRYASDHRTTASINATKHQWMDLMPLYAIAVFHELHCLMHLSGYIDKLVMQIRNRDFELDEGAVWHNDHCFNYLRNALLCCGDTTLEGQAQTPELQGVAGTDGTGAVHVCRNYDEILAFAEKVRLTDAKEHF</sequence>
<dbReference type="EMBL" id="DS231626">
    <property type="protein sequence ID" value="EDU42817.1"/>
    <property type="molecule type" value="Genomic_DNA"/>
</dbReference>
<evidence type="ECO:0000256" key="3">
    <source>
        <dbReference type="ARBA" id="ARBA00035112"/>
    </source>
</evidence>
<evidence type="ECO:0000256" key="4">
    <source>
        <dbReference type="SAM" id="MobiDB-lite"/>
    </source>
</evidence>
<dbReference type="PANTHER" id="PTHR33365:SF11">
    <property type="entry name" value="TAT PATHWAY SIGNAL SEQUENCE"/>
    <property type="match status" value="1"/>
</dbReference>
<evidence type="ECO:0008006" key="8">
    <source>
        <dbReference type="Google" id="ProtNLM"/>
    </source>
</evidence>
<dbReference type="eggNOG" id="ENOG502SRM8">
    <property type="taxonomic scope" value="Eukaryota"/>
</dbReference>
<evidence type="ECO:0000313" key="6">
    <source>
        <dbReference type="EMBL" id="EDU42817.1"/>
    </source>
</evidence>
<comment type="similarity">
    <text evidence="3">Belongs to the ustYa family.</text>
</comment>
<keyword evidence="2" id="KW-0560">Oxidoreductase</keyword>
<feature type="transmembrane region" description="Helical" evidence="5">
    <location>
        <begin position="43"/>
        <end position="64"/>
    </location>
</feature>
<reference evidence="7" key="1">
    <citation type="journal article" date="2013" name="G3 (Bethesda)">
        <title>Comparative genomics of a plant-pathogenic fungus, Pyrenophora tritici-repentis, reveals transduplication and the impact of repeat elements on pathogenicity and population divergence.</title>
        <authorList>
            <person name="Manning V.A."/>
            <person name="Pandelova I."/>
            <person name="Dhillon B."/>
            <person name="Wilhelm L.J."/>
            <person name="Goodwin S.B."/>
            <person name="Berlin A.M."/>
            <person name="Figueroa M."/>
            <person name="Freitag M."/>
            <person name="Hane J.K."/>
            <person name="Henrissat B."/>
            <person name="Holman W.H."/>
            <person name="Kodira C.D."/>
            <person name="Martin J."/>
            <person name="Oliver R.P."/>
            <person name="Robbertse B."/>
            <person name="Schackwitz W."/>
            <person name="Schwartz D.C."/>
            <person name="Spatafora J.W."/>
            <person name="Turgeon B.G."/>
            <person name="Yandava C."/>
            <person name="Young S."/>
            <person name="Zhou S."/>
            <person name="Zeng Q."/>
            <person name="Grigoriev I.V."/>
            <person name="Ma L.-J."/>
            <person name="Ciuffetti L.M."/>
        </authorList>
    </citation>
    <scope>NUCLEOTIDE SEQUENCE [LARGE SCALE GENOMIC DNA]</scope>
    <source>
        <strain evidence="7">Pt-1C-BFP</strain>
    </source>
</reference>
<dbReference type="Pfam" id="PF11807">
    <property type="entry name" value="UstYa"/>
    <property type="match status" value="1"/>
</dbReference>
<dbReference type="InParanoid" id="B2WIF7"/>
<dbReference type="AlphaFoldDB" id="B2WIF7"/>
<keyword evidence="5" id="KW-0812">Transmembrane</keyword>
<dbReference type="GO" id="GO:0016491">
    <property type="term" value="F:oxidoreductase activity"/>
    <property type="evidence" value="ECO:0007669"/>
    <property type="project" value="UniProtKB-KW"/>
</dbReference>
<evidence type="ECO:0000256" key="2">
    <source>
        <dbReference type="ARBA" id="ARBA00023002"/>
    </source>
</evidence>
<accession>B2WIF7</accession>
<feature type="transmembrane region" description="Helical" evidence="5">
    <location>
        <begin position="120"/>
        <end position="139"/>
    </location>
</feature>
<dbReference type="OrthoDB" id="3687641at2759"/>
<comment type="pathway">
    <text evidence="1">Mycotoxin biosynthesis.</text>
</comment>
<protein>
    <recommendedName>
        <fullName evidence="8">DUF3328 domain containing protein</fullName>
    </recommendedName>
</protein>
<evidence type="ECO:0000256" key="5">
    <source>
        <dbReference type="SAM" id="Phobius"/>
    </source>
</evidence>
<dbReference type="OMA" id="RIATEYQ"/>